<accession>A0AB74UQ51</accession>
<dbReference type="InterPro" id="IPR046480">
    <property type="entry name" value="DUF6573"/>
</dbReference>
<dbReference type="Pfam" id="PF20213">
    <property type="entry name" value="DUF6573"/>
    <property type="match status" value="1"/>
</dbReference>
<protein>
    <submittedName>
        <fullName evidence="1">DUF6573 family protein</fullName>
    </submittedName>
</protein>
<evidence type="ECO:0000313" key="1">
    <source>
        <dbReference type="EMBL" id="XIA18931.1"/>
    </source>
</evidence>
<reference evidence="1" key="1">
    <citation type="submission" date="2024-10" db="EMBL/GenBank/DDBJ databases">
        <authorList>
            <person name="Lesea H.P."/>
            <person name="Kuehl J.V."/>
            <person name="Chandonia J.-M."/>
        </authorList>
    </citation>
    <scope>NUCLEOTIDE SEQUENCE</scope>
    <source>
        <strain evidence="1">FW102-FHT14D07</strain>
    </source>
</reference>
<organism evidence="1">
    <name type="scientific">Rhodanobacter sp. FW102-FHT14D07</name>
    <dbReference type="NCBI Taxonomy" id="3351462"/>
    <lineage>
        <taxon>Bacteria</taxon>
        <taxon>Pseudomonadati</taxon>
        <taxon>Pseudomonadota</taxon>
        <taxon>Gammaproteobacteria</taxon>
        <taxon>Lysobacterales</taxon>
        <taxon>Rhodanobacteraceae</taxon>
        <taxon>Rhodanobacter</taxon>
    </lineage>
</organism>
<gene>
    <name evidence="1" type="ORF">ACFYG5_01960</name>
</gene>
<name>A0AB74UQ51_9GAMM</name>
<dbReference type="AlphaFoldDB" id="A0AB74UQ51"/>
<sequence>MSDESMFGPVIHSYSRAEAIDDGVLVEVPESASRAAGFKVPLAMTASAWGATMGFGTDLAELLAKATAVLAAAMLEYRQSEHRAKLGLAEPVGDCLFFAYDAEREDGGVDVVQLKMQIGPGDNAEPVGTVMLPGED</sequence>
<dbReference type="RefSeq" id="WP_017462050.1">
    <property type="nucleotide sequence ID" value="NZ_CP170721.1"/>
</dbReference>
<proteinExistence type="predicted"/>
<dbReference type="EMBL" id="CP170721">
    <property type="protein sequence ID" value="XIA18931.1"/>
    <property type="molecule type" value="Genomic_DNA"/>
</dbReference>